<dbReference type="Proteomes" id="UP000243985">
    <property type="component" value="Unassembled WGS sequence"/>
</dbReference>
<comment type="caution">
    <text evidence="1">The sequence shown here is derived from an EMBL/GenBank/DDBJ whole genome shotgun (WGS) entry which is preliminary data.</text>
</comment>
<dbReference type="EMBL" id="QBKG01000014">
    <property type="protein sequence ID" value="PTX03612.1"/>
    <property type="molecule type" value="Genomic_DNA"/>
</dbReference>
<evidence type="ECO:0000313" key="2">
    <source>
        <dbReference type="Proteomes" id="UP000243985"/>
    </source>
</evidence>
<accession>A0A2T5XSP6</accession>
<organism evidence="1 2">
    <name type="scientific">Capnocytophaga leadbetteri</name>
    <dbReference type="NCBI Taxonomy" id="327575"/>
    <lineage>
        <taxon>Bacteria</taxon>
        <taxon>Pseudomonadati</taxon>
        <taxon>Bacteroidota</taxon>
        <taxon>Flavobacteriia</taxon>
        <taxon>Flavobacteriales</taxon>
        <taxon>Flavobacteriaceae</taxon>
        <taxon>Capnocytophaga</taxon>
    </lineage>
</organism>
<protein>
    <recommendedName>
        <fullName evidence="3">Tetratricopeptide repeat protein</fullName>
    </recommendedName>
</protein>
<reference evidence="1 2" key="1">
    <citation type="submission" date="2018-04" db="EMBL/GenBank/DDBJ databases">
        <title>Genomic Encyclopedia of Archaeal and Bacterial Type Strains, Phase II (KMG-II): from individual species to whole genera.</title>
        <authorList>
            <person name="Goeker M."/>
        </authorList>
    </citation>
    <scope>NUCLEOTIDE SEQUENCE [LARGE SCALE GENOMIC DNA]</scope>
    <source>
        <strain evidence="1 2">DSM 22902</strain>
    </source>
</reference>
<name>A0A2T5XSP6_9FLAO</name>
<gene>
    <name evidence="1" type="ORF">C8P65_11435</name>
</gene>
<dbReference type="AlphaFoldDB" id="A0A2T5XSP6"/>
<evidence type="ECO:0008006" key="3">
    <source>
        <dbReference type="Google" id="ProtNLM"/>
    </source>
</evidence>
<sequence length="222" mass="26154">MRRKRGGGGGETLTAVEKYVKNADKYIDSIYRDYPDSFFHYPETRYTIAKVAQAYLQGNEQEAIRVAEAALNRNLRAKPLYVFGEYFQTPDILVSKLCNALIWMGKIDFAIEIYSTFSEELFLTKDPVEHQSKNFVYERDTNFAAQTVEMMHLFDESIPLLESKRQPHWKTQHYEEIQQWLIALKRTEKQKFSERRAIKEHLYSLGKKLNYGIVESLIERFS</sequence>
<evidence type="ECO:0000313" key="1">
    <source>
        <dbReference type="EMBL" id="PTX03612.1"/>
    </source>
</evidence>
<proteinExistence type="predicted"/>